<name>A0A1S8CW18_9GAMM</name>
<keyword evidence="2" id="KW-1185">Reference proteome</keyword>
<evidence type="ECO:0000313" key="1">
    <source>
        <dbReference type="EMBL" id="ONG40500.1"/>
    </source>
</evidence>
<protein>
    <recommendedName>
        <fullName evidence="3">STAS/SEC14 domain-containing protein</fullName>
    </recommendedName>
</protein>
<proteinExistence type="predicted"/>
<organism evidence="1 2">
    <name type="scientific">Alkanindiges hydrocarboniclasticus</name>
    <dbReference type="NCBI Taxonomy" id="1907941"/>
    <lineage>
        <taxon>Bacteria</taxon>
        <taxon>Pseudomonadati</taxon>
        <taxon>Pseudomonadota</taxon>
        <taxon>Gammaproteobacteria</taxon>
        <taxon>Moraxellales</taxon>
        <taxon>Moraxellaceae</taxon>
        <taxon>Alkanindiges</taxon>
    </lineage>
</organism>
<gene>
    <name evidence="1" type="ORF">BKE30_07030</name>
</gene>
<comment type="caution">
    <text evidence="1">The sequence shown here is derived from an EMBL/GenBank/DDBJ whole genome shotgun (WGS) entry which is preliminary data.</text>
</comment>
<dbReference type="EMBL" id="MLCN01000017">
    <property type="protein sequence ID" value="ONG40500.1"/>
    <property type="molecule type" value="Genomic_DNA"/>
</dbReference>
<accession>A0A1S8CW18</accession>
<reference evidence="1 2" key="1">
    <citation type="submission" date="2016-10" db="EMBL/GenBank/DDBJ databases">
        <title>Draft Genome sequence of Alkanindiges sp. strain H1.</title>
        <authorList>
            <person name="Subhash Y."/>
            <person name="Lee S."/>
        </authorList>
    </citation>
    <scope>NUCLEOTIDE SEQUENCE [LARGE SCALE GENOMIC DNA]</scope>
    <source>
        <strain evidence="1 2">H1</strain>
    </source>
</reference>
<dbReference type="OrthoDB" id="6921557at2"/>
<sequence>MTIDVKGWPIVQMCFRGVITQPQFEHWLATLTDCIARNEPFAVITLSEEPLTLPDGYRQLEAVWYKQYKQPFASACKGLARIASDDAQFAKLNTPAMHKAWGCPYFVCRDLASAERWAAEQL</sequence>
<dbReference type="RefSeq" id="WP_076877911.1">
    <property type="nucleotide sequence ID" value="NZ_MLCN01000017.1"/>
</dbReference>
<dbReference type="Proteomes" id="UP000192132">
    <property type="component" value="Unassembled WGS sequence"/>
</dbReference>
<dbReference type="AlphaFoldDB" id="A0A1S8CW18"/>
<evidence type="ECO:0008006" key="3">
    <source>
        <dbReference type="Google" id="ProtNLM"/>
    </source>
</evidence>
<evidence type="ECO:0000313" key="2">
    <source>
        <dbReference type="Proteomes" id="UP000192132"/>
    </source>
</evidence>
<dbReference type="STRING" id="1907941.BKE30_07030"/>